<accession>A0A1I8BFV3</accession>
<proteinExistence type="predicted"/>
<feature type="region of interest" description="Disordered" evidence="1">
    <location>
        <begin position="1"/>
        <end position="22"/>
    </location>
</feature>
<keyword evidence="2" id="KW-1185">Reference proteome</keyword>
<evidence type="ECO:0000313" key="3">
    <source>
        <dbReference type="WBParaSite" id="MhA1_Contig222.frz3.gene11"/>
    </source>
</evidence>
<dbReference type="WBParaSite" id="MhA1_Contig222.frz3.gene11">
    <property type="protein sequence ID" value="MhA1_Contig222.frz3.gene11"/>
    <property type="gene ID" value="MhA1_Contig222.frz3.gene11"/>
</dbReference>
<protein>
    <submittedName>
        <fullName evidence="3">Uncharacterized protein</fullName>
    </submittedName>
</protein>
<feature type="region of interest" description="Disordered" evidence="1">
    <location>
        <begin position="116"/>
        <end position="137"/>
    </location>
</feature>
<organism evidence="2 3">
    <name type="scientific">Meloidogyne hapla</name>
    <name type="common">Root-knot nematode worm</name>
    <dbReference type="NCBI Taxonomy" id="6305"/>
    <lineage>
        <taxon>Eukaryota</taxon>
        <taxon>Metazoa</taxon>
        <taxon>Ecdysozoa</taxon>
        <taxon>Nematoda</taxon>
        <taxon>Chromadorea</taxon>
        <taxon>Rhabditida</taxon>
        <taxon>Tylenchina</taxon>
        <taxon>Tylenchomorpha</taxon>
        <taxon>Tylenchoidea</taxon>
        <taxon>Meloidogynidae</taxon>
        <taxon>Meloidogyninae</taxon>
        <taxon>Meloidogyne</taxon>
    </lineage>
</organism>
<feature type="region of interest" description="Disordered" evidence="1">
    <location>
        <begin position="44"/>
        <end position="79"/>
    </location>
</feature>
<feature type="compositionally biased region" description="Basic residues" evidence="1">
    <location>
        <begin position="122"/>
        <end position="131"/>
    </location>
</feature>
<sequence length="137" mass="15720">MPRKSGSAIGKNNDGRDLTFSRNYGDTAKFSFIDEEDEVKLEKQNNFSSSSFNTTEGSSNTSFKTSSSAHSLNSNIRNRGYYPYKITEGEGYQEYEPYVPPQKTEETKGNRYVYNMDEDVNKKKKDKKKNNKCCNIM</sequence>
<evidence type="ECO:0000256" key="1">
    <source>
        <dbReference type="SAM" id="MobiDB-lite"/>
    </source>
</evidence>
<evidence type="ECO:0000313" key="2">
    <source>
        <dbReference type="Proteomes" id="UP000095281"/>
    </source>
</evidence>
<dbReference type="Proteomes" id="UP000095281">
    <property type="component" value="Unplaced"/>
</dbReference>
<reference evidence="3" key="1">
    <citation type="submission" date="2016-11" db="UniProtKB">
        <authorList>
            <consortium name="WormBaseParasite"/>
        </authorList>
    </citation>
    <scope>IDENTIFICATION</scope>
</reference>
<name>A0A1I8BFV3_MELHA</name>
<dbReference type="AlphaFoldDB" id="A0A1I8BFV3"/>
<feature type="compositionally biased region" description="Low complexity" evidence="1">
    <location>
        <begin position="45"/>
        <end position="71"/>
    </location>
</feature>